<accession>A0ACC2I274</accession>
<gene>
    <name evidence="1" type="ORF">OPT61_g7449</name>
</gene>
<protein>
    <submittedName>
        <fullName evidence="1">Uncharacterized protein</fullName>
    </submittedName>
</protein>
<reference evidence="1" key="1">
    <citation type="submission" date="2022-11" db="EMBL/GenBank/DDBJ databases">
        <title>Genome Sequence of Boeremia exigua.</title>
        <authorList>
            <person name="Buettner E."/>
        </authorList>
    </citation>
    <scope>NUCLEOTIDE SEQUENCE</scope>
    <source>
        <strain evidence="1">CU02</strain>
    </source>
</reference>
<sequence>MKECSDQGRETLEGPADGSGPVGWGRHAQRALAHKGESGTVAHVQPCKPVAVQYGGCAAICGGVEFVQSSGTAALHQSRCHSLAHPLNLVISSSAHPRTRPAVAQIKKKPTPDLGNTPCAAHRNLQQLEMFVVGSGASFAPLLRRIAIATRSYSTPCNQPSGVNEITPTLSKRALRRGSAALPVRHHRVRWSCKLLSLADWSLTASCITGCGHGCRARQPASAAGATADLSIGLPPFAGIGSTREGGPALPAASLLCGGVASTSDDWLYSGKHSAPSHHSWAQRRSLFKERGTRLATGVEPAKRSWCWHRLRPISDSQQRDLIYFWSPAGSTLHARRTCVCDLAQVQTVSDWVIKFV</sequence>
<proteinExistence type="predicted"/>
<evidence type="ECO:0000313" key="1">
    <source>
        <dbReference type="EMBL" id="KAJ8109457.1"/>
    </source>
</evidence>
<evidence type="ECO:0000313" key="2">
    <source>
        <dbReference type="Proteomes" id="UP001153331"/>
    </source>
</evidence>
<comment type="caution">
    <text evidence="1">The sequence shown here is derived from an EMBL/GenBank/DDBJ whole genome shotgun (WGS) entry which is preliminary data.</text>
</comment>
<keyword evidence="2" id="KW-1185">Reference proteome</keyword>
<dbReference type="Proteomes" id="UP001153331">
    <property type="component" value="Unassembled WGS sequence"/>
</dbReference>
<organism evidence="1 2">
    <name type="scientific">Boeremia exigua</name>
    <dbReference type="NCBI Taxonomy" id="749465"/>
    <lineage>
        <taxon>Eukaryota</taxon>
        <taxon>Fungi</taxon>
        <taxon>Dikarya</taxon>
        <taxon>Ascomycota</taxon>
        <taxon>Pezizomycotina</taxon>
        <taxon>Dothideomycetes</taxon>
        <taxon>Pleosporomycetidae</taxon>
        <taxon>Pleosporales</taxon>
        <taxon>Pleosporineae</taxon>
        <taxon>Didymellaceae</taxon>
        <taxon>Boeremia</taxon>
    </lineage>
</organism>
<dbReference type="EMBL" id="JAPHNI010000612">
    <property type="protein sequence ID" value="KAJ8109457.1"/>
    <property type="molecule type" value="Genomic_DNA"/>
</dbReference>
<name>A0ACC2I274_9PLEO</name>